<dbReference type="AlphaFoldDB" id="A0A1H3CGZ5"/>
<feature type="transmembrane region" description="Helical" evidence="3">
    <location>
        <begin position="243"/>
        <end position="266"/>
    </location>
</feature>
<keyword evidence="3" id="KW-0812">Transmembrane</keyword>
<dbReference type="Pfam" id="PF01757">
    <property type="entry name" value="Acyl_transf_3"/>
    <property type="match status" value="1"/>
</dbReference>
<keyword evidence="6" id="KW-1185">Reference proteome</keyword>
<name>A0A1H3CGZ5_9BACL</name>
<comment type="subcellular location">
    <subcellularLocation>
        <location evidence="1">Membrane</location>
    </subcellularLocation>
</comment>
<gene>
    <name evidence="5" type="ORF">SAMN05444487_12213</name>
</gene>
<feature type="transmembrane region" description="Helical" evidence="3">
    <location>
        <begin position="304"/>
        <end position="324"/>
    </location>
</feature>
<evidence type="ECO:0000256" key="1">
    <source>
        <dbReference type="ARBA" id="ARBA00004370"/>
    </source>
</evidence>
<dbReference type="PANTHER" id="PTHR37312:SF1">
    <property type="entry name" value="MEMBRANE-BOUND ACYLTRANSFERASE YKRP-RELATED"/>
    <property type="match status" value="1"/>
</dbReference>
<evidence type="ECO:0000256" key="3">
    <source>
        <dbReference type="SAM" id="Phobius"/>
    </source>
</evidence>
<dbReference type="EMBL" id="FNNQ01000022">
    <property type="protein sequence ID" value="SDX52759.1"/>
    <property type="molecule type" value="Genomic_DNA"/>
</dbReference>
<keyword evidence="3" id="KW-0472">Membrane</keyword>
<reference evidence="5 6" key="1">
    <citation type="submission" date="2016-10" db="EMBL/GenBank/DDBJ databases">
        <authorList>
            <person name="de Groot N.N."/>
        </authorList>
    </citation>
    <scope>NUCLEOTIDE SEQUENCE [LARGE SCALE GENOMIC DNA]</scope>
    <source>
        <strain evidence="5 6">DSM 45610</strain>
    </source>
</reference>
<dbReference type="OrthoDB" id="6623990at2"/>
<feature type="transmembrane region" description="Helical" evidence="3">
    <location>
        <begin position="84"/>
        <end position="102"/>
    </location>
</feature>
<evidence type="ECO:0000259" key="4">
    <source>
        <dbReference type="Pfam" id="PF01757"/>
    </source>
</evidence>
<feature type="domain" description="Acyltransferase 3" evidence="4">
    <location>
        <begin position="20"/>
        <end position="325"/>
    </location>
</feature>
<comment type="similarity">
    <text evidence="2">Belongs to the acyltransferase 3 family.</text>
</comment>
<dbReference type="Proteomes" id="UP000198534">
    <property type="component" value="Unassembled WGS sequence"/>
</dbReference>
<feature type="transmembrane region" description="Helical" evidence="3">
    <location>
        <begin position="282"/>
        <end position="298"/>
    </location>
</feature>
<dbReference type="STRING" id="1048340.SAMN05444487_12213"/>
<dbReference type="InterPro" id="IPR002656">
    <property type="entry name" value="Acyl_transf_3_dom"/>
</dbReference>
<dbReference type="InterPro" id="IPR052734">
    <property type="entry name" value="Nod_factor_acetyltransferase"/>
</dbReference>
<proteinExistence type="inferred from homology"/>
<feature type="transmembrane region" description="Helical" evidence="3">
    <location>
        <begin position="20"/>
        <end position="39"/>
    </location>
</feature>
<sequence length="359" mass="41975">MNLGEQTGPTPTSTPKPRDYYFDNLKFILIVLVVLGHAYRPLIDESPIVKSVYLAIYTFHMPLMILVTGFFAKNFNREGQAKKLIATVLIPYIIFEVLYSVFDHYVNSTDSIDLSILEPYWIMWFLFSLFLWRLMLPYFINLKYPLITAYLLAIIIGYIDDADKLLSLSRTISFFPFFLTGYYLQRHHFDFLFTRWKQVLSVIGLALLILMYWYLVFHSSIDLDFRKWLYFVYPYEGLNRPEWYAGIIRLSFIGLALLASMFVLALTPRKKTFFSRMGSRSLYVYLLHGFIIKAYNAANIDDKFTGPALYIIVTIISVVVTLLLSSRFVQSCAQPLVQPKVQWLFRKKSEKQKLNNVLG</sequence>
<keyword evidence="3" id="KW-1133">Transmembrane helix</keyword>
<feature type="transmembrane region" description="Helical" evidence="3">
    <location>
        <begin position="114"/>
        <end position="135"/>
    </location>
</feature>
<dbReference type="GO" id="GO:0016747">
    <property type="term" value="F:acyltransferase activity, transferring groups other than amino-acyl groups"/>
    <property type="evidence" value="ECO:0007669"/>
    <property type="project" value="InterPro"/>
</dbReference>
<organism evidence="5 6">
    <name type="scientific">Marininema mesophilum</name>
    <dbReference type="NCBI Taxonomy" id="1048340"/>
    <lineage>
        <taxon>Bacteria</taxon>
        <taxon>Bacillati</taxon>
        <taxon>Bacillota</taxon>
        <taxon>Bacilli</taxon>
        <taxon>Bacillales</taxon>
        <taxon>Thermoactinomycetaceae</taxon>
        <taxon>Marininema</taxon>
    </lineage>
</organism>
<dbReference type="PANTHER" id="PTHR37312">
    <property type="entry name" value="MEMBRANE-BOUND ACYLTRANSFERASE YKRP-RELATED"/>
    <property type="match status" value="1"/>
</dbReference>
<evidence type="ECO:0000256" key="2">
    <source>
        <dbReference type="ARBA" id="ARBA00007400"/>
    </source>
</evidence>
<feature type="transmembrane region" description="Helical" evidence="3">
    <location>
        <begin position="51"/>
        <end position="72"/>
    </location>
</feature>
<protein>
    <submittedName>
        <fullName evidence="5">Fucose 4-O-acetylase</fullName>
    </submittedName>
</protein>
<accession>A0A1H3CGZ5</accession>
<dbReference type="RefSeq" id="WP_091742888.1">
    <property type="nucleotide sequence ID" value="NZ_FNNQ01000022.1"/>
</dbReference>
<evidence type="ECO:0000313" key="5">
    <source>
        <dbReference type="EMBL" id="SDX52759.1"/>
    </source>
</evidence>
<evidence type="ECO:0000313" key="6">
    <source>
        <dbReference type="Proteomes" id="UP000198534"/>
    </source>
</evidence>
<feature type="transmembrane region" description="Helical" evidence="3">
    <location>
        <begin position="196"/>
        <end position="215"/>
    </location>
</feature>